<evidence type="ECO:0000313" key="2">
    <source>
        <dbReference type="Proteomes" id="UP000072520"/>
    </source>
</evidence>
<dbReference type="CDD" id="cd20293">
    <property type="entry name" value="cupin_HutD_N"/>
    <property type="match status" value="1"/>
</dbReference>
<protein>
    <submittedName>
        <fullName evidence="1">HutD family protein</fullName>
    </submittedName>
</protein>
<dbReference type="SUPFAM" id="SSF51182">
    <property type="entry name" value="RmlC-like cupins"/>
    <property type="match status" value="1"/>
</dbReference>
<accession>A0AB34VHK6</accession>
<dbReference type="PANTHER" id="PTHR37943">
    <property type="entry name" value="PROTEIN VES"/>
    <property type="match status" value="1"/>
</dbReference>
<dbReference type="RefSeq" id="WP_058707628.1">
    <property type="nucleotide sequence ID" value="NZ_LDSI01000009.1"/>
</dbReference>
<name>A0AB34VHK6_9GAMM</name>
<comment type="caution">
    <text evidence="1">The sequence shown here is derived from an EMBL/GenBank/DDBJ whole genome shotgun (WGS) entry which is preliminary data.</text>
</comment>
<dbReference type="AlphaFoldDB" id="A0AB34VHK6"/>
<reference evidence="1 2" key="1">
    <citation type="journal article" date="2016" name="Front. Microbiol.">
        <title>Genomic Resource of Rice Seed Associated Bacteria.</title>
        <authorList>
            <person name="Midha S."/>
            <person name="Bansal K."/>
            <person name="Sharma S."/>
            <person name="Kumar N."/>
            <person name="Patil P.P."/>
            <person name="Chaudhry V."/>
            <person name="Patil P.B."/>
        </authorList>
    </citation>
    <scope>NUCLEOTIDE SEQUENCE [LARGE SCALE GENOMIC DNA]</scope>
    <source>
        <strain evidence="1 2">RSA13</strain>
    </source>
</reference>
<sequence length="181" mass="20014">MRSVFSLDSLPVSRWRNGGGETREIIGYPPGASDFAWRASIATIASDGPFSAFTGVDRIITLLNGSPVLLRGENVAHRLLPEKPWAFAGEQALEAQLQGKAPSQDFNIMTRRGEWRAQADVVTDAVSSEHGVAWVLAGEWRIVNDAPLAEQQGVWWIDHPTRLQPDSQDARLLFIRLTRAL</sequence>
<dbReference type="EMBL" id="LDSI01000009">
    <property type="protein sequence ID" value="KTS98942.1"/>
    <property type="molecule type" value="Genomic_DNA"/>
</dbReference>
<dbReference type="InterPro" id="IPR014710">
    <property type="entry name" value="RmlC-like_jellyroll"/>
</dbReference>
<dbReference type="InterPro" id="IPR010282">
    <property type="entry name" value="Uncharacterised_HutD/Ves"/>
</dbReference>
<dbReference type="PANTHER" id="PTHR37943:SF1">
    <property type="entry name" value="PROTEIN VES"/>
    <property type="match status" value="1"/>
</dbReference>
<organism evidence="1 2">
    <name type="scientific">Pantoea stewartii</name>
    <dbReference type="NCBI Taxonomy" id="66269"/>
    <lineage>
        <taxon>Bacteria</taxon>
        <taxon>Pseudomonadati</taxon>
        <taxon>Pseudomonadota</taxon>
        <taxon>Gammaproteobacteria</taxon>
        <taxon>Enterobacterales</taxon>
        <taxon>Erwiniaceae</taxon>
        <taxon>Pantoea</taxon>
    </lineage>
</organism>
<dbReference type="InterPro" id="IPR011051">
    <property type="entry name" value="RmlC_Cupin_sf"/>
</dbReference>
<dbReference type="Proteomes" id="UP000072520">
    <property type="component" value="Unassembled WGS sequence"/>
</dbReference>
<dbReference type="Pfam" id="PF05962">
    <property type="entry name" value="HutD"/>
    <property type="match status" value="1"/>
</dbReference>
<gene>
    <name evidence="1" type="ORF">RSA13_07055</name>
</gene>
<evidence type="ECO:0000313" key="1">
    <source>
        <dbReference type="EMBL" id="KTS98942.1"/>
    </source>
</evidence>
<dbReference type="Gene3D" id="2.60.120.10">
    <property type="entry name" value="Jelly Rolls"/>
    <property type="match status" value="1"/>
</dbReference>
<proteinExistence type="predicted"/>